<evidence type="ECO:0000313" key="2">
    <source>
        <dbReference type="EMBL" id="RSH80371.1"/>
    </source>
</evidence>
<organism evidence="2 3">
    <name type="scientific">Apiotrichum porosum</name>
    <dbReference type="NCBI Taxonomy" id="105984"/>
    <lineage>
        <taxon>Eukaryota</taxon>
        <taxon>Fungi</taxon>
        <taxon>Dikarya</taxon>
        <taxon>Basidiomycota</taxon>
        <taxon>Agaricomycotina</taxon>
        <taxon>Tremellomycetes</taxon>
        <taxon>Trichosporonales</taxon>
        <taxon>Trichosporonaceae</taxon>
        <taxon>Apiotrichum</taxon>
    </lineage>
</organism>
<feature type="region of interest" description="Disordered" evidence="1">
    <location>
        <begin position="141"/>
        <end position="168"/>
    </location>
</feature>
<dbReference type="EMBL" id="RSCE01000008">
    <property type="protein sequence ID" value="RSH80371.1"/>
    <property type="molecule type" value="Genomic_DNA"/>
</dbReference>
<dbReference type="RefSeq" id="XP_028475318.1">
    <property type="nucleotide sequence ID" value="XM_028624246.1"/>
</dbReference>
<dbReference type="AlphaFoldDB" id="A0A427XN79"/>
<proteinExistence type="predicted"/>
<evidence type="ECO:0000256" key="1">
    <source>
        <dbReference type="SAM" id="MobiDB-lite"/>
    </source>
</evidence>
<keyword evidence="3" id="KW-1185">Reference proteome</keyword>
<evidence type="ECO:0000313" key="3">
    <source>
        <dbReference type="Proteomes" id="UP000279236"/>
    </source>
</evidence>
<feature type="compositionally biased region" description="Acidic residues" evidence="1">
    <location>
        <begin position="425"/>
        <end position="438"/>
    </location>
</feature>
<comment type="caution">
    <text evidence="2">The sequence shown here is derived from an EMBL/GenBank/DDBJ whole genome shotgun (WGS) entry which is preliminary data.</text>
</comment>
<accession>A0A427XN79</accession>
<feature type="region of interest" description="Disordered" evidence="1">
    <location>
        <begin position="403"/>
        <end position="445"/>
    </location>
</feature>
<dbReference type="Proteomes" id="UP000279236">
    <property type="component" value="Unassembled WGS sequence"/>
</dbReference>
<name>A0A427XN79_9TREE</name>
<protein>
    <submittedName>
        <fullName evidence="2">Uncharacterized protein</fullName>
    </submittedName>
</protein>
<feature type="compositionally biased region" description="Acidic residues" evidence="1">
    <location>
        <begin position="403"/>
        <end position="414"/>
    </location>
</feature>
<reference evidence="2 3" key="1">
    <citation type="submission" date="2018-11" db="EMBL/GenBank/DDBJ databases">
        <title>Genome sequence of Apiotrichum porosum DSM 27194.</title>
        <authorList>
            <person name="Aliyu H."/>
            <person name="Gorte O."/>
            <person name="Ochsenreither K."/>
        </authorList>
    </citation>
    <scope>NUCLEOTIDE SEQUENCE [LARGE SCALE GENOMIC DNA]</scope>
    <source>
        <strain evidence="2 3">DSM 27194</strain>
    </source>
</reference>
<dbReference type="GeneID" id="39593490"/>
<sequence length="629" mass="66278">MLFNILTGFTTVVASNAQHLPRVDSAPLSQEFALDAYPAGSWGAHTLEHSAALAAAPGAHRTLSRVLRDVAVRESDAYHLAYGLASLMNRWNDGEFELDDASPRAELLSIDLPAITPHGMYPMSPFQEAYTALVNDGRPGNTSRLSPVLEAKSDTAQTPAHSRGGPARLDMVYPDRTLVARCACGVHSAPLATLSVAALPDRRLTRQALGRWASAVQWRNFVAALETVPAPAKHDPQVPNGAVIDSHVKSTDTSLDQACSAPTSTSTIEEDGHKQQRFEHLLDAWARVLAASGITVTNLAGNVPTDDLAPPKPHLMALALAGGTHTVDFAACYPHVDELASTARALLAEDECSAASNALARALGFAASCAQSGGGPFSLAVVGTKLARVVAVSPDVLAVELIPDDEAERDDEVDSMVQSSTGSDLTDDHDEDDDDDDSSVAPPLPLPQVLDVHALLSSRTLFARLPHDLFYTDPADGAAYDPASLLTDECGPAATEPPCMLGSDCPRAAAQTADLHLPAVQRVYDLFRAAILALGSTSRTAHLPPPQFPAGPTADTVLAVAGASRRAEAEKADLRRGRALTMDKFRRWLAGVRESPPATRGAVPRALEAAGVLVLGVHPAAMDALLQGR</sequence>
<gene>
    <name evidence="2" type="ORF">EHS24_008947</name>
</gene>
<dbReference type="STRING" id="105984.A0A427XN79"/>